<name>A0A226D1Y7_FOLCA</name>
<evidence type="ECO:0000256" key="1">
    <source>
        <dbReference type="ARBA" id="ARBA00004141"/>
    </source>
</evidence>
<evidence type="ECO:0000256" key="2">
    <source>
        <dbReference type="ARBA" id="ARBA00007193"/>
    </source>
</evidence>
<keyword evidence="7" id="KW-0915">Sodium</keyword>
<accession>A0A226D1Y7</accession>
<comment type="similarity">
    <text evidence="2 12">Belongs to the amiloride-sensitive sodium channel (TC 1.A.6) family.</text>
</comment>
<comment type="subcellular location">
    <subcellularLocation>
        <location evidence="1">Membrane</location>
        <topology evidence="1">Multi-pass membrane protein</topology>
    </subcellularLocation>
</comment>
<feature type="region of interest" description="Disordered" evidence="13">
    <location>
        <begin position="463"/>
        <end position="529"/>
    </location>
</feature>
<keyword evidence="4 12" id="KW-0894">Sodium channel</keyword>
<evidence type="ECO:0000256" key="7">
    <source>
        <dbReference type="ARBA" id="ARBA00023053"/>
    </source>
</evidence>
<evidence type="ECO:0000256" key="10">
    <source>
        <dbReference type="ARBA" id="ARBA00023201"/>
    </source>
</evidence>
<gene>
    <name evidence="14" type="ORF">Fcan01_26038</name>
</gene>
<keyword evidence="11 12" id="KW-0407">Ion channel</keyword>
<dbReference type="PANTHER" id="PTHR11690">
    <property type="entry name" value="AMILORIDE-SENSITIVE SODIUM CHANNEL-RELATED"/>
    <property type="match status" value="1"/>
</dbReference>
<proteinExistence type="inferred from homology"/>
<evidence type="ECO:0000256" key="13">
    <source>
        <dbReference type="SAM" id="MobiDB-lite"/>
    </source>
</evidence>
<dbReference type="Gene3D" id="2.60.470.10">
    <property type="entry name" value="Acid-sensing ion channels like domains"/>
    <property type="match status" value="1"/>
</dbReference>
<keyword evidence="5 12" id="KW-0812">Transmembrane</keyword>
<evidence type="ECO:0000256" key="5">
    <source>
        <dbReference type="ARBA" id="ARBA00022692"/>
    </source>
</evidence>
<evidence type="ECO:0000313" key="14">
    <source>
        <dbReference type="EMBL" id="OXA39183.1"/>
    </source>
</evidence>
<evidence type="ECO:0000256" key="8">
    <source>
        <dbReference type="ARBA" id="ARBA00023065"/>
    </source>
</evidence>
<evidence type="ECO:0000256" key="11">
    <source>
        <dbReference type="ARBA" id="ARBA00023303"/>
    </source>
</evidence>
<feature type="compositionally biased region" description="Low complexity" evidence="13">
    <location>
        <begin position="475"/>
        <end position="489"/>
    </location>
</feature>
<feature type="compositionally biased region" description="Pro residues" evidence="13">
    <location>
        <begin position="511"/>
        <end position="520"/>
    </location>
</feature>
<keyword evidence="8 12" id="KW-0406">Ion transport</keyword>
<evidence type="ECO:0000256" key="3">
    <source>
        <dbReference type="ARBA" id="ARBA00022448"/>
    </source>
</evidence>
<keyword evidence="9" id="KW-0472">Membrane</keyword>
<dbReference type="Pfam" id="PF00858">
    <property type="entry name" value="ASC"/>
    <property type="match status" value="1"/>
</dbReference>
<evidence type="ECO:0000313" key="15">
    <source>
        <dbReference type="Proteomes" id="UP000198287"/>
    </source>
</evidence>
<dbReference type="Proteomes" id="UP000198287">
    <property type="component" value="Unassembled WGS sequence"/>
</dbReference>
<dbReference type="InterPro" id="IPR001873">
    <property type="entry name" value="ENaC"/>
</dbReference>
<dbReference type="GO" id="GO:0005886">
    <property type="term" value="C:plasma membrane"/>
    <property type="evidence" value="ECO:0007669"/>
    <property type="project" value="TreeGrafter"/>
</dbReference>
<dbReference type="EMBL" id="LNIX01000040">
    <property type="protein sequence ID" value="OXA39183.1"/>
    <property type="molecule type" value="Genomic_DNA"/>
</dbReference>
<keyword evidence="10 12" id="KW-0739">Sodium transport</keyword>
<evidence type="ECO:0000256" key="12">
    <source>
        <dbReference type="RuleBase" id="RU000679"/>
    </source>
</evidence>
<keyword evidence="6" id="KW-1133">Transmembrane helix</keyword>
<protein>
    <submittedName>
        <fullName evidence="14">Pickpocket protein 28</fullName>
    </submittedName>
</protein>
<evidence type="ECO:0000256" key="4">
    <source>
        <dbReference type="ARBA" id="ARBA00022461"/>
    </source>
</evidence>
<comment type="caution">
    <text evidence="14">The sequence shown here is derived from an EMBL/GenBank/DDBJ whole genome shotgun (WGS) entry which is preliminary data.</text>
</comment>
<dbReference type="PANTHER" id="PTHR11690:SF300">
    <property type="entry name" value="PICKPOCKET PROTEIN 19"/>
    <property type="match status" value="1"/>
</dbReference>
<keyword evidence="3 12" id="KW-0813">Transport</keyword>
<evidence type="ECO:0000256" key="6">
    <source>
        <dbReference type="ARBA" id="ARBA00022989"/>
    </source>
</evidence>
<keyword evidence="15" id="KW-1185">Reference proteome</keyword>
<reference evidence="14 15" key="1">
    <citation type="submission" date="2015-12" db="EMBL/GenBank/DDBJ databases">
        <title>The genome of Folsomia candida.</title>
        <authorList>
            <person name="Faddeeva A."/>
            <person name="Derks M.F."/>
            <person name="Anvar Y."/>
            <person name="Smit S."/>
            <person name="Van Straalen N."/>
            <person name="Roelofs D."/>
        </authorList>
    </citation>
    <scope>NUCLEOTIDE SEQUENCE [LARGE SCALE GENOMIC DNA]</scope>
    <source>
        <strain evidence="14 15">VU population</strain>
        <tissue evidence="14">Whole body</tissue>
    </source>
</reference>
<sequence length="529" mass="59380">MGQTRTMGHPLVINPETKETYIGNVAFPRVTVAPPGGFKSAQVFDAISNYGRLVYGYPGITNWTYNEALGVFRILDQVCSPNTTFAGLNNIEHEDNINWELGYEDINKSVTDNELQKSERVAPFIRQGMINCSELFERCFLNGRKLDCGEVFKGHFSERGSSCIFNGIPTAATRRNTMLQSALGRQYKADELTEWKHVKSDRDSDSVAEKRQNRTIPIPWKQYFPGKTSGLIFVIKRENDSDKACVHGEGDGLMLTVNHPFDEPQIQRFGAPIPFGVEAHVAVRPTVILADNEIKDIDPNNRDCYFSDETAKANLDYYEKYSKQNCLSECFAKKITKQCKCTMVTYPEEIFKTGLTTLCSNCHPNCRDTKYEMSISWSPMTQKTMKDWNIPNNANFSLVHVYFATDSVQALRRSSRYNWFEVIGLNGGTISMVTGISLLDVIKGIVTGILVLGGQYFIMSQQPDGCVEEPPPRASSSSSEVEETTTNSTQIRNGVVVVPPPSQITYVQPRRNPPTPPPQDRPVEPEPDQ</sequence>
<dbReference type="GO" id="GO:0015280">
    <property type="term" value="F:ligand-gated sodium channel activity"/>
    <property type="evidence" value="ECO:0007669"/>
    <property type="project" value="TreeGrafter"/>
</dbReference>
<organism evidence="14 15">
    <name type="scientific">Folsomia candida</name>
    <name type="common">Springtail</name>
    <dbReference type="NCBI Taxonomy" id="158441"/>
    <lineage>
        <taxon>Eukaryota</taxon>
        <taxon>Metazoa</taxon>
        <taxon>Ecdysozoa</taxon>
        <taxon>Arthropoda</taxon>
        <taxon>Hexapoda</taxon>
        <taxon>Collembola</taxon>
        <taxon>Entomobryomorpha</taxon>
        <taxon>Isotomoidea</taxon>
        <taxon>Isotomidae</taxon>
        <taxon>Proisotominae</taxon>
        <taxon>Folsomia</taxon>
    </lineage>
</organism>
<evidence type="ECO:0000256" key="9">
    <source>
        <dbReference type="ARBA" id="ARBA00023136"/>
    </source>
</evidence>
<dbReference type="AlphaFoldDB" id="A0A226D1Y7"/>